<sequence length="133" mass="15115">MKSNSKRTQRDYSLAFKLAVVDQVEKGEMTYKQAQEHYGIQGCSTVLVWLRKHGRLDWSAGTPSLTYPGATMTQTSATLTPEQRIKALEKELEDTRLKADFFEAVVNVMDSDFGVRLSKKRKAELLRKKKSEG</sequence>
<evidence type="ECO:0000313" key="2">
    <source>
        <dbReference type="Proteomes" id="UP000092247"/>
    </source>
</evidence>
<dbReference type="InterPro" id="IPR036388">
    <property type="entry name" value="WH-like_DNA-bd_sf"/>
</dbReference>
<dbReference type="SUPFAM" id="SSF46689">
    <property type="entry name" value="Homeodomain-like"/>
    <property type="match status" value="1"/>
</dbReference>
<dbReference type="Gene3D" id="1.10.10.10">
    <property type="entry name" value="Winged helix-like DNA-binding domain superfamily/Winged helix DNA-binding domain"/>
    <property type="match status" value="1"/>
</dbReference>
<dbReference type="AlphaFoldDB" id="A0A1B8HMU6"/>
<protein>
    <submittedName>
        <fullName evidence="1">Transposase</fullName>
    </submittedName>
</protein>
<organism evidence="1 2">
    <name type="scientific">Morganella psychrotolerans</name>
    <dbReference type="NCBI Taxonomy" id="368603"/>
    <lineage>
        <taxon>Bacteria</taxon>
        <taxon>Pseudomonadati</taxon>
        <taxon>Pseudomonadota</taxon>
        <taxon>Gammaproteobacteria</taxon>
        <taxon>Enterobacterales</taxon>
        <taxon>Morganellaceae</taxon>
        <taxon>Morganella</taxon>
    </lineage>
</organism>
<reference evidence="1 2" key="1">
    <citation type="submission" date="2016-06" db="EMBL/GenBank/DDBJ databases">
        <authorList>
            <person name="Kjaerup R.B."/>
            <person name="Dalgaard T.S."/>
            <person name="Juul-Madsen H.R."/>
        </authorList>
    </citation>
    <scope>NUCLEOTIDE SEQUENCE [LARGE SCALE GENOMIC DNA]</scope>
    <source>
        <strain evidence="1 2">GCSL-Mp3</strain>
    </source>
</reference>
<comment type="caution">
    <text evidence="1">The sequence shown here is derived from an EMBL/GenBank/DDBJ whole genome shotgun (WGS) entry which is preliminary data.</text>
</comment>
<gene>
    <name evidence="1" type="ORF">AYY17_14660</name>
</gene>
<dbReference type="EMBL" id="LZEX01000002">
    <property type="protein sequence ID" value="OBU10759.1"/>
    <property type="molecule type" value="Genomic_DNA"/>
</dbReference>
<name>A0A1B8HMU6_9GAMM</name>
<proteinExistence type="predicted"/>
<accession>A0A1B8HMU6</accession>
<dbReference type="Proteomes" id="UP000092247">
    <property type="component" value="Unassembled WGS sequence"/>
</dbReference>
<evidence type="ECO:0000313" key="1">
    <source>
        <dbReference type="EMBL" id="OBU10759.1"/>
    </source>
</evidence>
<dbReference type="InterPro" id="IPR009057">
    <property type="entry name" value="Homeodomain-like_sf"/>
</dbReference>